<reference evidence="1" key="1">
    <citation type="submission" date="2021-06" db="EMBL/GenBank/DDBJ databases">
        <authorList>
            <person name="Kallberg Y."/>
            <person name="Tangrot J."/>
            <person name="Rosling A."/>
        </authorList>
    </citation>
    <scope>NUCLEOTIDE SEQUENCE</scope>
    <source>
        <strain evidence="1">MA453B</strain>
    </source>
</reference>
<name>A0A9N9K9K2_9GLOM</name>
<protein>
    <submittedName>
        <fullName evidence="1">27895_t:CDS:1</fullName>
    </submittedName>
</protein>
<dbReference type="AlphaFoldDB" id="A0A9N9K9K2"/>
<accession>A0A9N9K9K2</accession>
<evidence type="ECO:0000313" key="1">
    <source>
        <dbReference type="EMBL" id="CAG8818000.1"/>
    </source>
</evidence>
<sequence>KRLLQIKHAIKLMEATMSADNDYIIRKDAIRLKSLMITEEE</sequence>
<feature type="non-terminal residue" evidence="1">
    <location>
        <position position="1"/>
    </location>
</feature>
<dbReference type="OrthoDB" id="2408157at2759"/>
<comment type="caution">
    <text evidence="1">The sequence shown here is derived from an EMBL/GenBank/DDBJ whole genome shotgun (WGS) entry which is preliminary data.</text>
</comment>
<proteinExistence type="predicted"/>
<dbReference type="EMBL" id="CAJVPY010055983">
    <property type="protein sequence ID" value="CAG8818000.1"/>
    <property type="molecule type" value="Genomic_DNA"/>
</dbReference>
<organism evidence="1 2">
    <name type="scientific">Dentiscutata erythropus</name>
    <dbReference type="NCBI Taxonomy" id="1348616"/>
    <lineage>
        <taxon>Eukaryota</taxon>
        <taxon>Fungi</taxon>
        <taxon>Fungi incertae sedis</taxon>
        <taxon>Mucoromycota</taxon>
        <taxon>Glomeromycotina</taxon>
        <taxon>Glomeromycetes</taxon>
        <taxon>Diversisporales</taxon>
        <taxon>Gigasporaceae</taxon>
        <taxon>Dentiscutata</taxon>
    </lineage>
</organism>
<keyword evidence="2" id="KW-1185">Reference proteome</keyword>
<evidence type="ECO:0000313" key="2">
    <source>
        <dbReference type="Proteomes" id="UP000789405"/>
    </source>
</evidence>
<dbReference type="Proteomes" id="UP000789405">
    <property type="component" value="Unassembled WGS sequence"/>
</dbReference>
<gene>
    <name evidence="1" type="ORF">DERYTH_LOCUS26538</name>
</gene>